<sequence length="432" mass="47517">MKTRSGRYTSEPPSSLGPRLGVLPSDVLELVLSGLDPTSLFLFARVSKGAREAARARAPARRADLRVKDFVGSVAMLSWAKKDGCPWTESVAEACASVRGNLPVLKHARTRLRCPIDVDRVRHIAAENGDVATLRWALETQGDRVLRWETCERAARRGRLDVVRYVAGHASPVHVVAERGQDCACGRCGVPIVFHALGRFSTTHESEGFDFTSVARTAARGGQLQVLRWVREQDSGLVSQGAPDVAPPGGTPMEWQHGVAAAAARGGHLDVLRWLTTYDAHDTWFDDPALSSCEAAAKAGSLECLEYLRSVGCAWDPFVTFEASRRGHLRVLRWAIENGCEIDDDCVVSAFEHGERETFEYLLAAHAPDEEEFTMEEFDETYPTAAHRKSAAYDGSDDDEALWHGFDDDDDDDDDDDAKNDDDDDDVASGEW</sequence>
<dbReference type="InterPro" id="IPR036770">
    <property type="entry name" value="Ankyrin_rpt-contain_sf"/>
</dbReference>
<dbReference type="Gene3D" id="1.25.40.20">
    <property type="entry name" value="Ankyrin repeat-containing domain"/>
    <property type="match status" value="1"/>
</dbReference>
<dbReference type="Proteomes" id="UP000001876">
    <property type="component" value="Unassembled WGS sequence"/>
</dbReference>
<dbReference type="AlphaFoldDB" id="C1N032"/>
<organism evidence="4">
    <name type="scientific">Micromonas pusilla (strain CCMP1545)</name>
    <name type="common">Picoplanktonic green alga</name>
    <dbReference type="NCBI Taxonomy" id="564608"/>
    <lineage>
        <taxon>Eukaryota</taxon>
        <taxon>Viridiplantae</taxon>
        <taxon>Chlorophyta</taxon>
        <taxon>Mamiellophyceae</taxon>
        <taxon>Mamiellales</taxon>
        <taxon>Mamiellaceae</taxon>
        <taxon>Micromonas</taxon>
    </lineage>
</organism>
<dbReference type="InterPro" id="IPR036047">
    <property type="entry name" value="F-box-like_dom_sf"/>
</dbReference>
<name>C1N032_MICPC</name>
<evidence type="ECO:0000313" key="3">
    <source>
        <dbReference type="EMBL" id="EEH54975.1"/>
    </source>
</evidence>
<dbReference type="GeneID" id="9686496"/>
<dbReference type="EMBL" id="GG663743">
    <property type="protein sequence ID" value="EEH54975.1"/>
    <property type="molecule type" value="Genomic_DNA"/>
</dbReference>
<dbReference type="InterPro" id="IPR001810">
    <property type="entry name" value="F-box_dom"/>
</dbReference>
<protein>
    <submittedName>
        <fullName evidence="3">Predicted protein</fullName>
    </submittedName>
</protein>
<dbReference type="InterPro" id="IPR052050">
    <property type="entry name" value="SecEffector_AnkRepeat"/>
</dbReference>
<dbReference type="SUPFAM" id="SSF48403">
    <property type="entry name" value="Ankyrin repeat"/>
    <property type="match status" value="1"/>
</dbReference>
<evidence type="ECO:0000313" key="4">
    <source>
        <dbReference type="Proteomes" id="UP000001876"/>
    </source>
</evidence>
<dbReference type="OrthoDB" id="194358at2759"/>
<accession>C1N032</accession>
<reference evidence="3 4" key="1">
    <citation type="journal article" date="2009" name="Science">
        <title>Green evolution and dynamic adaptations revealed by genomes of the marine picoeukaryotes Micromonas.</title>
        <authorList>
            <person name="Worden A.Z."/>
            <person name="Lee J.H."/>
            <person name="Mock T."/>
            <person name="Rouze P."/>
            <person name="Simmons M.P."/>
            <person name="Aerts A.L."/>
            <person name="Allen A.E."/>
            <person name="Cuvelier M.L."/>
            <person name="Derelle E."/>
            <person name="Everett M.V."/>
            <person name="Foulon E."/>
            <person name="Grimwood J."/>
            <person name="Gundlach H."/>
            <person name="Henrissat B."/>
            <person name="Napoli C."/>
            <person name="McDonald S.M."/>
            <person name="Parker M.S."/>
            <person name="Rombauts S."/>
            <person name="Salamov A."/>
            <person name="Von Dassow P."/>
            <person name="Badger J.H."/>
            <person name="Coutinho P.M."/>
            <person name="Demir E."/>
            <person name="Dubchak I."/>
            <person name="Gentemann C."/>
            <person name="Eikrem W."/>
            <person name="Gready J.E."/>
            <person name="John U."/>
            <person name="Lanier W."/>
            <person name="Lindquist E.A."/>
            <person name="Lucas S."/>
            <person name="Mayer K.F."/>
            <person name="Moreau H."/>
            <person name="Not F."/>
            <person name="Otillar R."/>
            <person name="Panaud O."/>
            <person name="Pangilinan J."/>
            <person name="Paulsen I."/>
            <person name="Piegu B."/>
            <person name="Poliakov A."/>
            <person name="Robbens S."/>
            <person name="Schmutz J."/>
            <person name="Toulza E."/>
            <person name="Wyss T."/>
            <person name="Zelensky A."/>
            <person name="Zhou K."/>
            <person name="Armbrust E.V."/>
            <person name="Bhattacharya D."/>
            <person name="Goodenough U.W."/>
            <person name="Van de Peer Y."/>
            <person name="Grigoriev I.V."/>
        </authorList>
    </citation>
    <scope>NUCLEOTIDE SEQUENCE [LARGE SCALE GENOMIC DNA]</scope>
    <source>
        <strain evidence="3 4">CCMP1545</strain>
    </source>
</reference>
<dbReference type="KEGG" id="mpp:MICPUCDRAFT_41446"/>
<dbReference type="CDD" id="cd09917">
    <property type="entry name" value="F-box_SF"/>
    <property type="match status" value="1"/>
</dbReference>
<feature type="region of interest" description="Disordered" evidence="1">
    <location>
        <begin position="386"/>
        <end position="432"/>
    </location>
</feature>
<dbReference type="Pfam" id="PF00646">
    <property type="entry name" value="F-box"/>
    <property type="match status" value="1"/>
</dbReference>
<evidence type="ECO:0000256" key="1">
    <source>
        <dbReference type="SAM" id="MobiDB-lite"/>
    </source>
</evidence>
<evidence type="ECO:0000259" key="2">
    <source>
        <dbReference type="PROSITE" id="PS50181"/>
    </source>
</evidence>
<dbReference type="RefSeq" id="XP_003061325.1">
    <property type="nucleotide sequence ID" value="XM_003061279.1"/>
</dbReference>
<dbReference type="PANTHER" id="PTHR46586">
    <property type="entry name" value="ANKYRIN REPEAT-CONTAINING PROTEIN"/>
    <property type="match status" value="1"/>
</dbReference>
<feature type="domain" description="F-box" evidence="2">
    <location>
        <begin position="17"/>
        <end position="63"/>
    </location>
</feature>
<dbReference type="PANTHER" id="PTHR46586:SF3">
    <property type="entry name" value="ANKYRIN REPEAT-CONTAINING PROTEIN"/>
    <property type="match status" value="1"/>
</dbReference>
<proteinExistence type="predicted"/>
<dbReference type="SUPFAM" id="SSF81383">
    <property type="entry name" value="F-box domain"/>
    <property type="match status" value="1"/>
</dbReference>
<feature type="compositionally biased region" description="Acidic residues" evidence="1">
    <location>
        <begin position="407"/>
        <end position="432"/>
    </location>
</feature>
<dbReference type="PROSITE" id="PS50181">
    <property type="entry name" value="FBOX"/>
    <property type="match status" value="1"/>
</dbReference>
<keyword evidence="4" id="KW-1185">Reference proteome</keyword>
<gene>
    <name evidence="3" type="ORF">MICPUCDRAFT_41446</name>
</gene>